<dbReference type="EMBL" id="WKJM01000036">
    <property type="protein sequence ID" value="MRX11518.1"/>
    <property type="molecule type" value="Genomic_DNA"/>
</dbReference>
<feature type="chain" id="PRO_5027086682" evidence="2">
    <location>
        <begin position="27"/>
        <end position="693"/>
    </location>
</feature>
<dbReference type="SUPFAM" id="SSF69318">
    <property type="entry name" value="Integrin alpha N-terminal domain"/>
    <property type="match status" value="1"/>
</dbReference>
<organism evidence="4 5">
    <name type="scientific">Duganella alba</name>
    <dbReference type="NCBI Taxonomy" id="2666081"/>
    <lineage>
        <taxon>Bacteria</taxon>
        <taxon>Pseudomonadati</taxon>
        <taxon>Pseudomonadota</taxon>
        <taxon>Betaproteobacteria</taxon>
        <taxon>Burkholderiales</taxon>
        <taxon>Oxalobacteraceae</taxon>
        <taxon>Telluria group</taxon>
        <taxon>Duganella</taxon>
    </lineage>
</organism>
<dbReference type="Gene3D" id="1.10.3130.20">
    <property type="entry name" value="Phycobilisome linker domain"/>
    <property type="match status" value="1"/>
</dbReference>
<protein>
    <submittedName>
        <fullName evidence="4">DUF4214 domain-containing protein</fullName>
    </submittedName>
</protein>
<name>A0A6L5QQ97_9BURK</name>
<evidence type="ECO:0000313" key="4">
    <source>
        <dbReference type="EMBL" id="MRX11518.1"/>
    </source>
</evidence>
<dbReference type="RefSeq" id="WP_154370106.1">
    <property type="nucleotide sequence ID" value="NZ_WKJM01000036.1"/>
</dbReference>
<evidence type="ECO:0000256" key="1">
    <source>
        <dbReference type="ARBA" id="ARBA00022729"/>
    </source>
</evidence>
<dbReference type="InterPro" id="IPR013517">
    <property type="entry name" value="FG-GAP"/>
</dbReference>
<dbReference type="InterPro" id="IPR025282">
    <property type="entry name" value="DUF4214"/>
</dbReference>
<keyword evidence="5" id="KW-1185">Reference proteome</keyword>
<evidence type="ECO:0000259" key="3">
    <source>
        <dbReference type="Pfam" id="PF13946"/>
    </source>
</evidence>
<dbReference type="Pfam" id="PF13517">
    <property type="entry name" value="FG-GAP_3"/>
    <property type="match status" value="1"/>
</dbReference>
<sequence>MDAGKLGGGLLMLAVLAACGSSTDSAAPRVAKVSEGGARLASDQQPDQVQVAGYRANYTISRAQDSGMVTLTNKITNEVQTYAKPSLIKFIDVFTSFDVDGAPGQVYRLYQAAFNRTPDLAGLGYWIAANQNGRDLLGVAADFIGSGEFKDAYGASVSDAGLINLLYNNILHRAGEAAGVAWWESIMANGAPRPSVLFSFSDSAENKARVNPTLADGIDYVPGPADLPATHTLTDYVDLQFDVFSGGNVDTHYSLVTTIQQLQQGAAGDVLMVGNTYWDFSLQGLDRYRAGPQNLLKWNGKTFDDISLSAVKGGIPAMFQSELGSMVGDFNGDGRPDVILGGNGPDTDGNKGEPTYALLSQGSSGYVTTQLPNNAGTAGYYSWVHGGAAVKLRDKANKVAFIGDYAFGPSYLVEIAPDGTSAKMNGRLPDYVGVASTALNGYFTSADFPVTAALAVDLDGDGVDELVLGSLYSYSAALVNPSLNSVDTIVLKQDANGSFAGSPMIALPNGPYAKIDCYQKSNCENLTVKQITSADFNGDGLPDLLITHHSYNTSGGGGSTTQLLINKGNLTFEDATVAWFGSNLQLSNASHIHSYAADLNGDGCPDVVLRGDEINNVSTQVFLNDCKGHMVEFSKEFQALMPSGSKYMHGGVPISLGGKPAILLFNSMGTTAKFSVVRFKNNIPTPAGSAVKY</sequence>
<gene>
    <name evidence="4" type="ORF">GJ697_27200</name>
</gene>
<feature type="signal peptide" evidence="2">
    <location>
        <begin position="1"/>
        <end position="26"/>
    </location>
</feature>
<dbReference type="Proteomes" id="UP000481037">
    <property type="component" value="Unassembled WGS sequence"/>
</dbReference>
<comment type="caution">
    <text evidence="4">The sequence shown here is derived from an EMBL/GenBank/DDBJ whole genome shotgun (WGS) entry which is preliminary data.</text>
</comment>
<dbReference type="PANTHER" id="PTHR46580">
    <property type="entry name" value="SENSOR KINASE-RELATED"/>
    <property type="match status" value="1"/>
</dbReference>
<keyword evidence="1 2" id="KW-0732">Signal</keyword>
<dbReference type="PROSITE" id="PS51257">
    <property type="entry name" value="PROKAR_LIPOPROTEIN"/>
    <property type="match status" value="1"/>
</dbReference>
<feature type="domain" description="DUF4214" evidence="3">
    <location>
        <begin position="140"/>
        <end position="209"/>
    </location>
</feature>
<evidence type="ECO:0000313" key="5">
    <source>
        <dbReference type="Proteomes" id="UP000481037"/>
    </source>
</evidence>
<dbReference type="PANTHER" id="PTHR46580:SF4">
    <property type="entry name" value="ATP_GTP-BINDING PROTEIN"/>
    <property type="match status" value="1"/>
</dbReference>
<dbReference type="Gene3D" id="2.130.10.130">
    <property type="entry name" value="Integrin alpha, N-terminal"/>
    <property type="match status" value="2"/>
</dbReference>
<evidence type="ECO:0000256" key="2">
    <source>
        <dbReference type="SAM" id="SignalP"/>
    </source>
</evidence>
<accession>A0A6L5QQ97</accession>
<proteinExistence type="predicted"/>
<dbReference type="InterPro" id="IPR038255">
    <property type="entry name" value="PBS_linker_sf"/>
</dbReference>
<dbReference type="AlphaFoldDB" id="A0A6L5QQ97"/>
<dbReference type="Pfam" id="PF13946">
    <property type="entry name" value="DUF4214"/>
    <property type="match status" value="1"/>
</dbReference>
<dbReference type="InterPro" id="IPR028994">
    <property type="entry name" value="Integrin_alpha_N"/>
</dbReference>
<reference evidence="4 5" key="1">
    <citation type="submission" date="2019-11" db="EMBL/GenBank/DDBJ databases">
        <title>Novel species isolated from a subtropical stream in China.</title>
        <authorList>
            <person name="Lu H."/>
        </authorList>
    </citation>
    <scope>NUCLEOTIDE SEQUENCE [LARGE SCALE GENOMIC DNA]</scope>
    <source>
        <strain evidence="4 5">FT25W</strain>
    </source>
</reference>